<accession>A0A6G0VLS8</accession>
<dbReference type="AlphaFoldDB" id="A0A6G0VLS8"/>
<feature type="non-terminal residue" evidence="1">
    <location>
        <position position="35"/>
    </location>
</feature>
<comment type="caution">
    <text evidence="1">The sequence shown here is derived from an EMBL/GenBank/DDBJ whole genome shotgun (WGS) entry which is preliminary data.</text>
</comment>
<evidence type="ECO:0000313" key="1">
    <source>
        <dbReference type="EMBL" id="KAF0689235.1"/>
    </source>
</evidence>
<protein>
    <submittedName>
        <fullName evidence="1">Uncharacterized protein</fullName>
    </submittedName>
</protein>
<proteinExistence type="predicted"/>
<keyword evidence="2" id="KW-1185">Reference proteome</keyword>
<dbReference type="EMBL" id="VUJU01016358">
    <property type="protein sequence ID" value="KAF0689235.1"/>
    <property type="molecule type" value="Genomic_DNA"/>
</dbReference>
<dbReference type="OrthoDB" id="410381at2759"/>
<evidence type="ECO:0000313" key="2">
    <source>
        <dbReference type="Proteomes" id="UP000478052"/>
    </source>
</evidence>
<reference evidence="1 2" key="1">
    <citation type="submission" date="2019-08" db="EMBL/GenBank/DDBJ databases">
        <title>Whole genome of Aphis craccivora.</title>
        <authorList>
            <person name="Voronova N.V."/>
            <person name="Shulinski R.S."/>
            <person name="Bandarenka Y.V."/>
            <person name="Zhorov D.G."/>
            <person name="Warner D."/>
        </authorList>
    </citation>
    <scope>NUCLEOTIDE SEQUENCE [LARGE SCALE GENOMIC DNA]</scope>
    <source>
        <strain evidence="1">180601</strain>
        <tissue evidence="1">Whole Body</tissue>
    </source>
</reference>
<name>A0A6G0VLS8_APHCR</name>
<sequence length="35" mass="3900">MTNDNGTKLVDMAIGKGLKVKSTMFPHKNIHKGTW</sequence>
<organism evidence="1 2">
    <name type="scientific">Aphis craccivora</name>
    <name type="common">Cowpea aphid</name>
    <dbReference type="NCBI Taxonomy" id="307492"/>
    <lineage>
        <taxon>Eukaryota</taxon>
        <taxon>Metazoa</taxon>
        <taxon>Ecdysozoa</taxon>
        <taxon>Arthropoda</taxon>
        <taxon>Hexapoda</taxon>
        <taxon>Insecta</taxon>
        <taxon>Pterygota</taxon>
        <taxon>Neoptera</taxon>
        <taxon>Paraneoptera</taxon>
        <taxon>Hemiptera</taxon>
        <taxon>Sternorrhyncha</taxon>
        <taxon>Aphidomorpha</taxon>
        <taxon>Aphidoidea</taxon>
        <taxon>Aphididae</taxon>
        <taxon>Aphidini</taxon>
        <taxon>Aphis</taxon>
        <taxon>Aphis</taxon>
    </lineage>
</organism>
<gene>
    <name evidence="1" type="ORF">FWK35_00032715</name>
</gene>
<dbReference type="Proteomes" id="UP000478052">
    <property type="component" value="Unassembled WGS sequence"/>
</dbReference>